<evidence type="ECO:0000313" key="8">
    <source>
        <dbReference type="EMBL" id="OYD17021.1"/>
    </source>
</evidence>
<feature type="signal peptide" evidence="4">
    <location>
        <begin position="1"/>
        <end position="22"/>
    </location>
</feature>
<comment type="subcellular location">
    <subcellularLocation>
        <location evidence="1">Cytoplasm</location>
    </subcellularLocation>
</comment>
<dbReference type="Proteomes" id="UP000215215">
    <property type="component" value="Unassembled WGS sequence"/>
</dbReference>
<dbReference type="Pfam" id="PF13860">
    <property type="entry name" value="FlgD_ig"/>
    <property type="match status" value="1"/>
</dbReference>
<feature type="domain" description="FlgD/Vpr Ig-like" evidence="6">
    <location>
        <begin position="628"/>
        <end position="680"/>
    </location>
</feature>
<dbReference type="Gene3D" id="2.60.40.1220">
    <property type="match status" value="1"/>
</dbReference>
<reference evidence="8 9" key="1">
    <citation type="submission" date="2017-07" db="EMBL/GenBank/DDBJ databases">
        <title>Recovery of genomes from metagenomes via a dereplication, aggregation, and scoring strategy.</title>
        <authorList>
            <person name="Sieber C.M."/>
            <person name="Probst A.J."/>
            <person name="Sharrar A."/>
            <person name="Thomas B.C."/>
            <person name="Hess M."/>
            <person name="Tringe S.G."/>
            <person name="Banfield J.F."/>
        </authorList>
    </citation>
    <scope>NUCLEOTIDE SEQUENCE [LARGE SCALE GENOMIC DNA]</scope>
    <source>
        <strain evidence="8">JGI_Cruoil_03_44_89</strain>
    </source>
</reference>
<dbReference type="Pfam" id="PF13517">
    <property type="entry name" value="FG-GAP_3"/>
    <property type="match status" value="3"/>
</dbReference>
<dbReference type="PANTHER" id="PTHR46580:SF4">
    <property type="entry name" value="ATP_GTP-BINDING PROTEIN"/>
    <property type="match status" value="1"/>
</dbReference>
<dbReference type="PANTHER" id="PTHR46580">
    <property type="entry name" value="SENSOR KINASE-RELATED"/>
    <property type="match status" value="1"/>
</dbReference>
<evidence type="ECO:0008006" key="10">
    <source>
        <dbReference type="Google" id="ProtNLM"/>
    </source>
</evidence>
<keyword evidence="3 4" id="KW-0732">Signal</keyword>
<organism evidence="8 9">
    <name type="scientific">candidate division WOR-3 bacterium JGI_Cruoil_03_44_89</name>
    <dbReference type="NCBI Taxonomy" id="1973748"/>
    <lineage>
        <taxon>Bacteria</taxon>
        <taxon>Bacteria division WOR-3</taxon>
    </lineage>
</organism>
<evidence type="ECO:0000313" key="9">
    <source>
        <dbReference type="Proteomes" id="UP000215215"/>
    </source>
</evidence>
<gene>
    <name evidence="8" type="ORF">CH333_02125</name>
</gene>
<dbReference type="Gene3D" id="2.60.40.10">
    <property type="entry name" value="Immunoglobulins"/>
    <property type="match status" value="1"/>
</dbReference>
<dbReference type="Pfam" id="PF13205">
    <property type="entry name" value="Big_5"/>
    <property type="match status" value="1"/>
</dbReference>
<dbReference type="Pfam" id="PF15780">
    <property type="entry name" value="ASH"/>
    <property type="match status" value="1"/>
</dbReference>
<dbReference type="InterPro" id="IPR028994">
    <property type="entry name" value="Integrin_alpha_N"/>
</dbReference>
<name>A0A235BXP0_UNCW3</name>
<evidence type="ECO:0000259" key="7">
    <source>
        <dbReference type="Pfam" id="PF15780"/>
    </source>
</evidence>
<dbReference type="InterPro" id="IPR013783">
    <property type="entry name" value="Ig-like_fold"/>
</dbReference>
<evidence type="ECO:0000256" key="1">
    <source>
        <dbReference type="ARBA" id="ARBA00004496"/>
    </source>
</evidence>
<evidence type="ECO:0000259" key="5">
    <source>
        <dbReference type="Pfam" id="PF13205"/>
    </source>
</evidence>
<dbReference type="Gene3D" id="2.60.40.4070">
    <property type="match status" value="1"/>
</dbReference>
<dbReference type="InterPro" id="IPR013517">
    <property type="entry name" value="FG-GAP"/>
</dbReference>
<feature type="chain" id="PRO_5013348352" description="FlgD Ig-like domain-containing protein" evidence="4">
    <location>
        <begin position="23"/>
        <end position="694"/>
    </location>
</feature>
<dbReference type="EMBL" id="NOZQ01000039">
    <property type="protein sequence ID" value="OYD17021.1"/>
    <property type="molecule type" value="Genomic_DNA"/>
</dbReference>
<sequence>MKIKVCLISVSFVLGICSNANADVPHIIRFTPPPYATNILKSVNLRVAFDMDMNPLTFTENSFVVYGSQTGWHPGSITYDDSTRTATFDPDFNFKEGEWVIATLTSDIEDIDGNHIKSYVWNFSIGVAGGTGVFGPDTEYNTCEGPRSVTCADFDNDGNLDLAVGHRFSDSMVVFRNPGNGIFERDSVYALLSVGDWSDCRLRSGDWDRDGDIDIVFQRDTAKLSVFPNTGNGVFGTELQYPFTETSLAHIYINDFNGDGYLDIAGSDYAKFYIFFNDGSGNFYNWTDYYLEPRIIPISGGDFDSDGDIDLVTVTMWGTDEVRVRIFINQGDGSFVEGESYLIGYDTGSQSIYCHDFDMDGDVDMVVDRARGQGETGYVLIFMNNGDGTFAEYVEYTAEDEVNYLYGNDFNGDGYIDLVESSLEIDKLVVFLNNGDGIFLSPVYYNVGHWPDGSDGGDFDSDGDIDLVVANQYTGGEGTISVLMNEDSIQPNIGTSTRLLSFGKVNVGDSVLLPLEVYNLGYDTLIADSLIIPDSIFAVDESGFILLPESTKTVTVTFSPVTNDSVEDTLTIFSDDPDSPEWIVKLRGNYKLVGIEEEERVENQEMEIECYPNPFIRTVSIKYLLEREEIFSIKIYDTAGREVRILLNKLQRSGFHTVNWDGRDKKRNRVPPGIYFCQMRAGCIVSTRKVIILR</sequence>
<keyword evidence="2" id="KW-0963">Cytoplasm</keyword>
<dbReference type="InterPro" id="IPR026444">
    <property type="entry name" value="Secre_tail"/>
</dbReference>
<protein>
    <recommendedName>
        <fullName evidence="10">FlgD Ig-like domain-containing protein</fullName>
    </recommendedName>
</protein>
<accession>A0A235BXP0</accession>
<evidence type="ECO:0000256" key="4">
    <source>
        <dbReference type="SAM" id="SignalP"/>
    </source>
</evidence>
<dbReference type="AlphaFoldDB" id="A0A235BXP0"/>
<evidence type="ECO:0000256" key="3">
    <source>
        <dbReference type="ARBA" id="ARBA00022729"/>
    </source>
</evidence>
<dbReference type="InterPro" id="IPR032812">
    <property type="entry name" value="SbsA_Ig"/>
</dbReference>
<proteinExistence type="predicted"/>
<dbReference type="InterPro" id="IPR014755">
    <property type="entry name" value="Cu-Rt/internalin_Ig-like"/>
</dbReference>
<evidence type="ECO:0000259" key="6">
    <source>
        <dbReference type="Pfam" id="PF13860"/>
    </source>
</evidence>
<evidence type="ECO:0000256" key="2">
    <source>
        <dbReference type="ARBA" id="ARBA00022490"/>
    </source>
</evidence>
<dbReference type="InterPro" id="IPR025965">
    <property type="entry name" value="FlgD/Vpr_Ig-like"/>
</dbReference>
<dbReference type="Gene3D" id="2.130.10.130">
    <property type="entry name" value="Integrin alpha, N-terminal"/>
    <property type="match status" value="1"/>
</dbReference>
<feature type="domain" description="SbsA Ig-like" evidence="5">
    <location>
        <begin position="25"/>
        <end position="124"/>
    </location>
</feature>
<comment type="caution">
    <text evidence="8">The sequence shown here is derived from an EMBL/GenBank/DDBJ whole genome shotgun (WGS) entry which is preliminary data.</text>
</comment>
<feature type="domain" description="Abnormal spindle-like microcephaly-associated protein ASH" evidence="7">
    <location>
        <begin position="498"/>
        <end position="577"/>
    </location>
</feature>
<dbReference type="NCBIfam" id="TIGR04183">
    <property type="entry name" value="Por_Secre_tail"/>
    <property type="match status" value="1"/>
</dbReference>
<dbReference type="SUPFAM" id="SSF69318">
    <property type="entry name" value="Integrin alpha N-terminal domain"/>
    <property type="match status" value="1"/>
</dbReference>
<dbReference type="GO" id="GO:0005737">
    <property type="term" value="C:cytoplasm"/>
    <property type="evidence" value="ECO:0007669"/>
    <property type="project" value="UniProtKB-SubCell"/>
</dbReference>
<dbReference type="InterPro" id="IPR031549">
    <property type="entry name" value="ASH"/>
</dbReference>